<gene>
    <name evidence="9" type="ORF">Amac_035930</name>
</gene>
<keyword evidence="7 8" id="KW-0472">Membrane</keyword>
<evidence type="ECO:0000313" key="9">
    <source>
        <dbReference type="EMBL" id="GES09997.1"/>
    </source>
</evidence>
<name>A0A5M3WL42_9ACTN</name>
<feature type="transmembrane region" description="Helical" evidence="8">
    <location>
        <begin position="189"/>
        <end position="210"/>
    </location>
</feature>
<evidence type="ECO:0000256" key="6">
    <source>
        <dbReference type="ARBA" id="ARBA00022989"/>
    </source>
</evidence>
<evidence type="ECO:0008006" key="11">
    <source>
        <dbReference type="Google" id="ProtNLM"/>
    </source>
</evidence>
<accession>A0A5M3WL42</accession>
<evidence type="ECO:0000256" key="3">
    <source>
        <dbReference type="ARBA" id="ARBA00022676"/>
    </source>
</evidence>
<dbReference type="GO" id="GO:0016763">
    <property type="term" value="F:pentosyltransferase activity"/>
    <property type="evidence" value="ECO:0007669"/>
    <property type="project" value="TreeGrafter"/>
</dbReference>
<evidence type="ECO:0000256" key="8">
    <source>
        <dbReference type="SAM" id="Phobius"/>
    </source>
</evidence>
<dbReference type="EMBL" id="BLAE01000018">
    <property type="protein sequence ID" value="GES09997.1"/>
    <property type="molecule type" value="Genomic_DNA"/>
</dbReference>
<dbReference type="GO" id="GO:0009103">
    <property type="term" value="P:lipopolysaccharide biosynthetic process"/>
    <property type="evidence" value="ECO:0007669"/>
    <property type="project" value="UniProtKB-ARBA"/>
</dbReference>
<proteinExistence type="predicted"/>
<dbReference type="PANTHER" id="PTHR33908">
    <property type="entry name" value="MANNOSYLTRANSFERASE YKCB-RELATED"/>
    <property type="match status" value="1"/>
</dbReference>
<reference evidence="9 10" key="1">
    <citation type="submission" date="2019-10" db="EMBL/GenBank/DDBJ databases">
        <title>Whole genome shotgun sequence of Acrocarpospora macrocephala NBRC 16266.</title>
        <authorList>
            <person name="Ichikawa N."/>
            <person name="Kimura A."/>
            <person name="Kitahashi Y."/>
            <person name="Komaki H."/>
            <person name="Oguchi A."/>
        </authorList>
    </citation>
    <scope>NUCLEOTIDE SEQUENCE [LARGE SCALE GENOMIC DNA]</scope>
    <source>
        <strain evidence="9 10">NBRC 16266</strain>
    </source>
</reference>
<feature type="transmembrane region" description="Helical" evidence="8">
    <location>
        <begin position="123"/>
        <end position="143"/>
    </location>
</feature>
<evidence type="ECO:0000313" key="10">
    <source>
        <dbReference type="Proteomes" id="UP000331127"/>
    </source>
</evidence>
<dbReference type="RefSeq" id="WP_174900181.1">
    <property type="nucleotide sequence ID" value="NZ_BAAAHL010000027.1"/>
</dbReference>
<dbReference type="PANTHER" id="PTHR33908:SF11">
    <property type="entry name" value="MEMBRANE PROTEIN"/>
    <property type="match status" value="1"/>
</dbReference>
<evidence type="ECO:0000256" key="2">
    <source>
        <dbReference type="ARBA" id="ARBA00022475"/>
    </source>
</evidence>
<dbReference type="Proteomes" id="UP000331127">
    <property type="component" value="Unassembled WGS sequence"/>
</dbReference>
<keyword evidence="2" id="KW-1003">Cell membrane</keyword>
<organism evidence="9 10">
    <name type="scientific">Acrocarpospora macrocephala</name>
    <dbReference type="NCBI Taxonomy" id="150177"/>
    <lineage>
        <taxon>Bacteria</taxon>
        <taxon>Bacillati</taxon>
        <taxon>Actinomycetota</taxon>
        <taxon>Actinomycetes</taxon>
        <taxon>Streptosporangiales</taxon>
        <taxon>Streptosporangiaceae</taxon>
        <taxon>Acrocarpospora</taxon>
    </lineage>
</organism>
<evidence type="ECO:0000256" key="7">
    <source>
        <dbReference type="ARBA" id="ARBA00023136"/>
    </source>
</evidence>
<comment type="subcellular location">
    <subcellularLocation>
        <location evidence="1">Cell membrane</location>
        <topology evidence="1">Multi-pass membrane protein</topology>
    </subcellularLocation>
</comment>
<sequence length="472" mass="51105">MARHVRDNPLFVVLLAGGAALRLVTMLGFRPALWFGGDTDVYVRAAADLEPLASRPVGYSFLLRMLMPGHSFTLVVAVQHLLGLGVAVLVYLLLRRAGVLKSLAALLTTPLLFDAYQVQLEHLIMSDTLFGFLVVAAVAMLLWRPVPTPALAAAACLTLSLAAVTRTVGLPLLGLAVAYLLVRRAGWRGLACGLLAAAVPLVAYATWFHAAHGQFALSRADGVFLWSRTMTFADCSVLKPPPEEAVLCPENVPPEIRAERPAASRWIWNEWSPIQRAPGDLFSVQTNDVGRRFALRAIFGQPLDYAGAVARDTARAFSWVRQPHPGTYTVGFYEFDLADLPLPTEHSAGSVTVAEIARIYAPMPGTDSVPPYSSLIRKYQDYVFLRGPILALLLLAGLAGVLVRRRAVILFPWLVGVALLVAPPMLADFDHRYVLPAVPLLCLAAGLAAVRRSDHDVVVGGPVEGERRVLPV</sequence>
<dbReference type="InterPro" id="IPR050297">
    <property type="entry name" value="LipidA_mod_glycosyltrf_83"/>
</dbReference>
<protein>
    <recommendedName>
        <fullName evidence="11">Glycosyltransferase RgtA/B/C/D-like domain-containing protein</fullName>
    </recommendedName>
</protein>
<keyword evidence="3" id="KW-0328">Glycosyltransferase</keyword>
<evidence type="ECO:0000256" key="5">
    <source>
        <dbReference type="ARBA" id="ARBA00022692"/>
    </source>
</evidence>
<feature type="transmembrane region" description="Helical" evidence="8">
    <location>
        <begin position="433"/>
        <end position="450"/>
    </location>
</feature>
<evidence type="ECO:0000256" key="4">
    <source>
        <dbReference type="ARBA" id="ARBA00022679"/>
    </source>
</evidence>
<dbReference type="AlphaFoldDB" id="A0A5M3WL42"/>
<comment type="caution">
    <text evidence="9">The sequence shown here is derived from an EMBL/GenBank/DDBJ whole genome shotgun (WGS) entry which is preliminary data.</text>
</comment>
<keyword evidence="4" id="KW-0808">Transferase</keyword>
<feature type="transmembrane region" description="Helical" evidence="8">
    <location>
        <begin position="383"/>
        <end position="403"/>
    </location>
</feature>
<keyword evidence="6 8" id="KW-1133">Transmembrane helix</keyword>
<feature type="transmembrane region" description="Helical" evidence="8">
    <location>
        <begin position="149"/>
        <end position="182"/>
    </location>
</feature>
<evidence type="ECO:0000256" key="1">
    <source>
        <dbReference type="ARBA" id="ARBA00004651"/>
    </source>
</evidence>
<dbReference type="GO" id="GO:0005886">
    <property type="term" value="C:plasma membrane"/>
    <property type="evidence" value="ECO:0007669"/>
    <property type="project" value="UniProtKB-SubCell"/>
</dbReference>
<feature type="transmembrane region" description="Helical" evidence="8">
    <location>
        <begin position="410"/>
        <end position="427"/>
    </location>
</feature>
<keyword evidence="10" id="KW-1185">Reference proteome</keyword>
<feature type="transmembrane region" description="Helical" evidence="8">
    <location>
        <begin position="72"/>
        <end position="94"/>
    </location>
</feature>
<keyword evidence="5 8" id="KW-0812">Transmembrane</keyword>